<dbReference type="EMBL" id="CP022957">
    <property type="protein sequence ID" value="ASV32009.1"/>
    <property type="molecule type" value="Genomic_DNA"/>
</dbReference>
<sequence>MLFKPNNYHSIDFINVKSTDVMLGLFDFKKSIELGYFSEVILKNNSDSTHKLDLVVELNCPLNLLDILSHFNKGLWGSSEITKSPLAKSFDCLLAYNKELDIDIQEFTLYLNDTNIVIKNIYKHSIPEQFNNIISEIGKQYVSITKGLTEQPEEIFIPVFEDSLNSSLNGVEKRPTLNSYTEYWGIYMESEVDGLIFDVQHNKFISANLDYYMFDENN</sequence>
<dbReference type="RefSeq" id="WP_094998594.1">
    <property type="nucleotide sequence ID" value="NZ_BMJL01000005.1"/>
</dbReference>
<dbReference type="OrthoDB" id="1418731at2"/>
<reference evidence="1 2" key="1">
    <citation type="submission" date="2017-08" db="EMBL/GenBank/DDBJ databases">
        <title>The complete genome sequence of Maribacter sp. B1, isolated from deep-sea sediment.</title>
        <authorList>
            <person name="Wu Y.-H."/>
            <person name="Cheng H."/>
            <person name="Xu X.-W."/>
        </authorList>
    </citation>
    <scope>NUCLEOTIDE SEQUENCE [LARGE SCALE GENOMIC DNA]</scope>
    <source>
        <strain evidence="1 2">B1</strain>
    </source>
</reference>
<proteinExistence type="predicted"/>
<organism evidence="1 2">
    <name type="scientific">Maribacter cobaltidurans</name>
    <dbReference type="NCBI Taxonomy" id="1178778"/>
    <lineage>
        <taxon>Bacteria</taxon>
        <taxon>Pseudomonadati</taxon>
        <taxon>Bacteroidota</taxon>
        <taxon>Flavobacteriia</taxon>
        <taxon>Flavobacteriales</taxon>
        <taxon>Flavobacteriaceae</taxon>
        <taxon>Maribacter</taxon>
    </lineage>
</organism>
<dbReference type="Proteomes" id="UP000215244">
    <property type="component" value="Chromosome"/>
</dbReference>
<keyword evidence="2" id="KW-1185">Reference proteome</keyword>
<accession>A0A223VAW6</accession>
<name>A0A223VAW6_9FLAO</name>
<dbReference type="AlphaFoldDB" id="A0A223VAW6"/>
<dbReference type="KEGG" id="marb:CJ263_18300"/>
<evidence type="ECO:0000313" key="2">
    <source>
        <dbReference type="Proteomes" id="UP000215244"/>
    </source>
</evidence>
<protein>
    <submittedName>
        <fullName evidence="1">Uncharacterized protein</fullName>
    </submittedName>
</protein>
<gene>
    <name evidence="1" type="ORF">CJ263_18300</name>
</gene>
<evidence type="ECO:0000313" key="1">
    <source>
        <dbReference type="EMBL" id="ASV32009.1"/>
    </source>
</evidence>